<sequence>MVFSLRVVLDEDNKKQDHYIPTVVSVKSKTTFGPTEVSKALEVMEVKTAPTNNDGGHVSSAAKSCWKKGGLCLLVLLGKESQSKCSNDHELDTQGIADITKELEDQKVVLRMFQVPLKDSFWITEAFQGVVSLEEKSEVLASQSFVGFH</sequence>
<accession>A0AAD2JGX8</accession>
<protein>
    <submittedName>
        <fullName evidence="1">Uncharacterized protein</fullName>
    </submittedName>
</protein>
<name>A0AAD2JGX8_9STRA</name>
<evidence type="ECO:0000313" key="1">
    <source>
        <dbReference type="EMBL" id="CAJ1947869.1"/>
    </source>
</evidence>
<comment type="caution">
    <text evidence="1">The sequence shown here is derived from an EMBL/GenBank/DDBJ whole genome shotgun (WGS) entry which is preliminary data.</text>
</comment>
<evidence type="ECO:0000313" key="2">
    <source>
        <dbReference type="Proteomes" id="UP001295423"/>
    </source>
</evidence>
<dbReference type="AlphaFoldDB" id="A0AAD2JGX8"/>
<proteinExistence type="predicted"/>
<reference evidence="1" key="1">
    <citation type="submission" date="2023-08" db="EMBL/GenBank/DDBJ databases">
        <authorList>
            <person name="Audoor S."/>
            <person name="Bilcke G."/>
        </authorList>
    </citation>
    <scope>NUCLEOTIDE SEQUENCE</scope>
</reference>
<keyword evidence="2" id="KW-1185">Reference proteome</keyword>
<dbReference type="EMBL" id="CAKOGP040001736">
    <property type="protein sequence ID" value="CAJ1947869.1"/>
    <property type="molecule type" value="Genomic_DNA"/>
</dbReference>
<organism evidence="1 2">
    <name type="scientific">Cylindrotheca closterium</name>
    <dbReference type="NCBI Taxonomy" id="2856"/>
    <lineage>
        <taxon>Eukaryota</taxon>
        <taxon>Sar</taxon>
        <taxon>Stramenopiles</taxon>
        <taxon>Ochrophyta</taxon>
        <taxon>Bacillariophyta</taxon>
        <taxon>Bacillariophyceae</taxon>
        <taxon>Bacillariophycidae</taxon>
        <taxon>Bacillariales</taxon>
        <taxon>Bacillariaceae</taxon>
        <taxon>Cylindrotheca</taxon>
    </lineage>
</organism>
<gene>
    <name evidence="1" type="ORF">CYCCA115_LOCUS11349</name>
</gene>
<dbReference type="Proteomes" id="UP001295423">
    <property type="component" value="Unassembled WGS sequence"/>
</dbReference>